<keyword evidence="10" id="KW-0812">Transmembrane</keyword>
<name>A0ABT1DW46_9ACTN</name>
<dbReference type="InterPro" id="IPR029016">
    <property type="entry name" value="GAF-like_dom_sf"/>
</dbReference>
<dbReference type="SUPFAM" id="SSF55781">
    <property type="entry name" value="GAF domain-like"/>
    <property type="match status" value="1"/>
</dbReference>
<accession>A0ABT1DW46</accession>
<keyword evidence="10" id="KW-1133">Transmembrane helix</keyword>
<keyword evidence="4" id="KW-0808">Transferase</keyword>
<feature type="region of interest" description="Disordered" evidence="9">
    <location>
        <begin position="448"/>
        <end position="488"/>
    </location>
</feature>
<feature type="domain" description="Histidine kinase/HSP90-like ATPase" evidence="11">
    <location>
        <begin position="296"/>
        <end position="387"/>
    </location>
</feature>
<feature type="compositionally biased region" description="Low complexity" evidence="9">
    <location>
        <begin position="402"/>
        <end position="420"/>
    </location>
</feature>
<dbReference type="Gene3D" id="3.30.450.40">
    <property type="match status" value="1"/>
</dbReference>
<sequence length="488" mass="51245">MRSDVANRRLYQLLFPFLLIWYAFVVAGLVAAVATFPDRPIGSLDEIPWWSHAIAFAVVAATWAPVSAYLDRGVHQLAFGQRDNAYEVAGHVSRQLLPSVAAALAGTMALPYVEIESDGRVVTSYGKVPEGASMVEIALTYQDERLGTLRVSARRRRDRLSAADVRLLDDLGRQVAMTLYAARSREQLVAAREEERLRIRRDLHDGLGPTLASLGLRLGVLQRTVRADPAAAAELAGELRGDVRQATADIRRLVYELRPPLLDEFGLVDALRNLRSGDTLSRTVSAPEPMPALPAAVEVALYRIAAEALHNAARHASATECAVNLAVTASAVTLTVTDNGCGLPADYLAGVGHRSMRERSSELGGVLAIGPAPAGGTCVAVTFALGARDPAAEARDVAAGARVPAAGARESAAGPRVPAVRPRDPAAEVHVPAAGVCESAAGLRDPAVRPRVPAAGPRDCAAEVHDPAAGARDRAGGAHDTAGGGAHA</sequence>
<dbReference type="PANTHER" id="PTHR24421:SF10">
    <property type="entry name" value="NITRATE_NITRITE SENSOR PROTEIN NARQ"/>
    <property type="match status" value="1"/>
</dbReference>
<evidence type="ECO:0000313" key="13">
    <source>
        <dbReference type="Proteomes" id="UP001523369"/>
    </source>
</evidence>
<evidence type="ECO:0000256" key="9">
    <source>
        <dbReference type="SAM" id="MobiDB-lite"/>
    </source>
</evidence>
<keyword evidence="3" id="KW-0597">Phosphoprotein</keyword>
<evidence type="ECO:0000256" key="8">
    <source>
        <dbReference type="ARBA" id="ARBA00023012"/>
    </source>
</evidence>
<dbReference type="PANTHER" id="PTHR24421">
    <property type="entry name" value="NITRATE/NITRITE SENSOR PROTEIN NARX-RELATED"/>
    <property type="match status" value="1"/>
</dbReference>
<keyword evidence="5" id="KW-0547">Nucleotide-binding</keyword>
<dbReference type="RefSeq" id="WP_253240372.1">
    <property type="nucleotide sequence ID" value="NZ_JAMYJR010000030.1"/>
</dbReference>
<dbReference type="Pfam" id="PF07730">
    <property type="entry name" value="HisKA_3"/>
    <property type="match status" value="1"/>
</dbReference>
<keyword evidence="6 12" id="KW-0418">Kinase</keyword>
<keyword evidence="13" id="KW-1185">Reference proteome</keyword>
<organism evidence="12 13">
    <name type="scientific">Paractinoplanes aksuensis</name>
    <dbReference type="NCBI Taxonomy" id="2939490"/>
    <lineage>
        <taxon>Bacteria</taxon>
        <taxon>Bacillati</taxon>
        <taxon>Actinomycetota</taxon>
        <taxon>Actinomycetes</taxon>
        <taxon>Micromonosporales</taxon>
        <taxon>Micromonosporaceae</taxon>
        <taxon>Paractinoplanes</taxon>
    </lineage>
</organism>
<evidence type="ECO:0000256" key="1">
    <source>
        <dbReference type="ARBA" id="ARBA00000085"/>
    </source>
</evidence>
<evidence type="ECO:0000256" key="2">
    <source>
        <dbReference type="ARBA" id="ARBA00012438"/>
    </source>
</evidence>
<feature type="region of interest" description="Disordered" evidence="9">
    <location>
        <begin position="402"/>
        <end position="428"/>
    </location>
</feature>
<dbReference type="CDD" id="cd16917">
    <property type="entry name" value="HATPase_UhpB-NarQ-NarX-like"/>
    <property type="match status" value="1"/>
</dbReference>
<dbReference type="InterPro" id="IPR003594">
    <property type="entry name" value="HATPase_dom"/>
</dbReference>
<dbReference type="Proteomes" id="UP001523369">
    <property type="component" value="Unassembled WGS sequence"/>
</dbReference>
<keyword evidence="7" id="KW-0067">ATP-binding</keyword>
<evidence type="ECO:0000256" key="4">
    <source>
        <dbReference type="ARBA" id="ARBA00022679"/>
    </source>
</evidence>
<evidence type="ECO:0000256" key="7">
    <source>
        <dbReference type="ARBA" id="ARBA00022840"/>
    </source>
</evidence>
<dbReference type="InterPro" id="IPR050482">
    <property type="entry name" value="Sensor_HK_TwoCompSys"/>
</dbReference>
<comment type="caution">
    <text evidence="12">The sequence shown here is derived from an EMBL/GenBank/DDBJ whole genome shotgun (WGS) entry which is preliminary data.</text>
</comment>
<dbReference type="InterPro" id="IPR011712">
    <property type="entry name" value="Sig_transdc_His_kin_sub3_dim/P"/>
</dbReference>
<dbReference type="EC" id="2.7.13.3" evidence="2"/>
<dbReference type="GO" id="GO:0016301">
    <property type="term" value="F:kinase activity"/>
    <property type="evidence" value="ECO:0007669"/>
    <property type="project" value="UniProtKB-KW"/>
</dbReference>
<dbReference type="Gene3D" id="3.30.565.10">
    <property type="entry name" value="Histidine kinase-like ATPase, C-terminal domain"/>
    <property type="match status" value="1"/>
</dbReference>
<feature type="compositionally biased region" description="Basic and acidic residues" evidence="9">
    <location>
        <begin position="460"/>
        <end position="477"/>
    </location>
</feature>
<proteinExistence type="predicted"/>
<dbReference type="SMART" id="SM00387">
    <property type="entry name" value="HATPase_c"/>
    <property type="match status" value="1"/>
</dbReference>
<evidence type="ECO:0000256" key="10">
    <source>
        <dbReference type="SAM" id="Phobius"/>
    </source>
</evidence>
<dbReference type="SUPFAM" id="SSF55874">
    <property type="entry name" value="ATPase domain of HSP90 chaperone/DNA topoisomerase II/histidine kinase"/>
    <property type="match status" value="1"/>
</dbReference>
<gene>
    <name evidence="12" type="ORF">M1L60_27215</name>
</gene>
<dbReference type="EMBL" id="JAMYJR010000030">
    <property type="protein sequence ID" value="MCO8274296.1"/>
    <property type="molecule type" value="Genomic_DNA"/>
</dbReference>
<feature type="transmembrane region" description="Helical" evidence="10">
    <location>
        <begin position="49"/>
        <end position="70"/>
    </location>
</feature>
<feature type="compositionally biased region" description="Low complexity" evidence="9">
    <location>
        <begin position="449"/>
        <end position="459"/>
    </location>
</feature>
<keyword evidence="10" id="KW-0472">Membrane</keyword>
<keyword evidence="8" id="KW-0902">Two-component regulatory system</keyword>
<dbReference type="InterPro" id="IPR036890">
    <property type="entry name" value="HATPase_C_sf"/>
</dbReference>
<feature type="transmembrane region" description="Helical" evidence="10">
    <location>
        <begin position="12"/>
        <end position="37"/>
    </location>
</feature>
<dbReference type="Pfam" id="PF02518">
    <property type="entry name" value="HATPase_c"/>
    <property type="match status" value="1"/>
</dbReference>
<evidence type="ECO:0000313" key="12">
    <source>
        <dbReference type="EMBL" id="MCO8274296.1"/>
    </source>
</evidence>
<dbReference type="Gene3D" id="1.20.5.1930">
    <property type="match status" value="1"/>
</dbReference>
<evidence type="ECO:0000256" key="6">
    <source>
        <dbReference type="ARBA" id="ARBA00022777"/>
    </source>
</evidence>
<evidence type="ECO:0000256" key="5">
    <source>
        <dbReference type="ARBA" id="ARBA00022741"/>
    </source>
</evidence>
<evidence type="ECO:0000259" key="11">
    <source>
        <dbReference type="SMART" id="SM00387"/>
    </source>
</evidence>
<protein>
    <recommendedName>
        <fullName evidence="2">histidine kinase</fullName>
        <ecNumber evidence="2">2.7.13.3</ecNumber>
    </recommendedName>
</protein>
<evidence type="ECO:0000256" key="3">
    <source>
        <dbReference type="ARBA" id="ARBA00022553"/>
    </source>
</evidence>
<reference evidence="12 13" key="1">
    <citation type="submission" date="2022-06" db="EMBL/GenBank/DDBJ databases">
        <title>New Species of the Genus Actinoplanes, ActinopZanes ferrugineus.</title>
        <authorList>
            <person name="Ding P."/>
        </authorList>
    </citation>
    <scope>NUCLEOTIDE SEQUENCE [LARGE SCALE GENOMIC DNA]</scope>
    <source>
        <strain evidence="12 13">TRM88003</strain>
    </source>
</reference>
<comment type="catalytic activity">
    <reaction evidence="1">
        <text>ATP + protein L-histidine = ADP + protein N-phospho-L-histidine.</text>
        <dbReference type="EC" id="2.7.13.3"/>
    </reaction>
</comment>